<dbReference type="PANTHER" id="PTHR11362:SF82">
    <property type="entry name" value="PHOSPHATIDYLETHANOLAMINE-BINDING PROTEIN 4"/>
    <property type="match status" value="1"/>
</dbReference>
<dbReference type="Pfam" id="PF01161">
    <property type="entry name" value="PBP"/>
    <property type="match status" value="1"/>
</dbReference>
<dbReference type="EMBL" id="CP119951">
    <property type="protein sequence ID" value="WFC93762.1"/>
    <property type="molecule type" value="Genomic_DNA"/>
</dbReference>
<accession>A0AAF0DQX7</accession>
<proteinExistence type="predicted"/>
<keyword evidence="1" id="KW-0689">Ribosomal protein</keyword>
<dbReference type="Gene3D" id="3.90.280.10">
    <property type="entry name" value="PEBP-like"/>
    <property type="match status" value="1"/>
</dbReference>
<dbReference type="InterPro" id="IPR035810">
    <property type="entry name" value="PEBP_euk"/>
</dbReference>
<name>A0AAF0DQX7_9BASI</name>
<keyword evidence="2" id="KW-1185">Reference proteome</keyword>
<dbReference type="InterPro" id="IPR036610">
    <property type="entry name" value="PEBP-like_sf"/>
</dbReference>
<dbReference type="InterPro" id="IPR008914">
    <property type="entry name" value="PEBP"/>
</dbReference>
<dbReference type="Proteomes" id="UP001216638">
    <property type="component" value="Chromosome 1"/>
</dbReference>
<dbReference type="SUPFAM" id="SSF49777">
    <property type="entry name" value="PEBP-like"/>
    <property type="match status" value="1"/>
</dbReference>
<protein>
    <submittedName>
        <fullName evidence="1">Mitochondrial 54S ribosomal protein YmL35</fullName>
    </submittedName>
</protein>
<dbReference type="CDD" id="cd00866">
    <property type="entry name" value="PEBP_euk"/>
    <property type="match status" value="1"/>
</dbReference>
<organism evidence="1 2">
    <name type="scientific">Malassezia brasiliensis</name>
    <dbReference type="NCBI Taxonomy" id="1821822"/>
    <lineage>
        <taxon>Eukaryota</taxon>
        <taxon>Fungi</taxon>
        <taxon>Dikarya</taxon>
        <taxon>Basidiomycota</taxon>
        <taxon>Ustilaginomycotina</taxon>
        <taxon>Malasseziomycetes</taxon>
        <taxon>Malasseziales</taxon>
        <taxon>Malasseziaceae</taxon>
        <taxon>Malassezia</taxon>
    </lineage>
</organism>
<dbReference type="AlphaFoldDB" id="A0AAF0DQX7"/>
<evidence type="ECO:0000313" key="2">
    <source>
        <dbReference type="Proteomes" id="UP001216638"/>
    </source>
</evidence>
<reference evidence="1" key="1">
    <citation type="submission" date="2023-03" db="EMBL/GenBank/DDBJ databases">
        <title>Mating type loci evolution in Malassezia.</title>
        <authorList>
            <person name="Coelho M.A."/>
        </authorList>
    </citation>
    <scope>NUCLEOTIDE SEQUENCE</scope>
    <source>
        <strain evidence="1">CBS 14135</strain>
    </source>
</reference>
<dbReference type="GO" id="GO:0005840">
    <property type="term" value="C:ribosome"/>
    <property type="evidence" value="ECO:0007669"/>
    <property type="project" value="UniProtKB-KW"/>
</dbReference>
<gene>
    <name evidence="1" type="primary">MRPL35</name>
    <name evidence="1" type="ORF">MBRA1_000385</name>
</gene>
<keyword evidence="1" id="KW-0687">Ribonucleoprotein</keyword>
<evidence type="ECO:0000313" key="1">
    <source>
        <dbReference type="EMBL" id="WFC93762.1"/>
    </source>
</evidence>
<sequence length="337" mass="37837">MVWRVGSTAARAAPRVLGRRMQSQWKPAVEKGKIPAYDEALAFVQADSATQRERLADAKKHPDAPAQLVDALEIASEINLPEVRAAFLLGQGDMSRPVFRHLREQAWRLGGSLDRLVERATLMHILPDVVPNITFEADLQVSFGTGAGIGDHGGSGGDVLPGVFLPVATTRDAPQITATVFHPEERRYTLMLVDPDRPSEESESYETFVHWLVQDVPLSATQSSLPATLSEALPYIPPHPQQGTPYHRYTMLLFEQTQTVQLNQVPRTPFQVSAFAEQHGLQLRGLHFWRAKWSNENRKAISSIYREVLDEAEPRYGYVPRQDKLKDVLGVRHSKYY</sequence>
<dbReference type="PANTHER" id="PTHR11362">
    <property type="entry name" value="PHOSPHATIDYLETHANOLAMINE-BINDING PROTEIN"/>
    <property type="match status" value="1"/>
</dbReference>
<dbReference type="Gene3D" id="1.20.58.1180">
    <property type="match status" value="1"/>
</dbReference>